<name>U1NCI0_9EURY</name>
<gene>
    <name evidence="1" type="ORF">J07HQW2_00802</name>
</gene>
<organism evidence="1 2">
    <name type="scientific">Haloquadratum walsbyi J07HQW2</name>
    <dbReference type="NCBI Taxonomy" id="1238425"/>
    <lineage>
        <taxon>Archaea</taxon>
        <taxon>Methanobacteriati</taxon>
        <taxon>Methanobacteriota</taxon>
        <taxon>Stenosarchaea group</taxon>
        <taxon>Halobacteria</taxon>
        <taxon>Halobacteriales</taxon>
        <taxon>Haloferacaceae</taxon>
        <taxon>Haloquadratum</taxon>
    </lineage>
</organism>
<evidence type="ECO:0000313" key="2">
    <source>
        <dbReference type="Proteomes" id="UP000030710"/>
    </source>
</evidence>
<protein>
    <submittedName>
        <fullName evidence="1">Uncharacterized protein</fullName>
    </submittedName>
</protein>
<evidence type="ECO:0000313" key="1">
    <source>
        <dbReference type="EMBL" id="ERG94368.1"/>
    </source>
</evidence>
<dbReference type="AlphaFoldDB" id="U1NCI0"/>
<accession>U1NCI0</accession>
<proteinExistence type="predicted"/>
<sequence>MSLTECPLPNSFPNILKIIRIDAGYNREMVRFVEILVIIMLSIQI</sequence>
<reference evidence="1 2" key="1">
    <citation type="journal article" date="2013" name="PLoS ONE">
        <title>Assembly-driven community genomics of a hypersaline microbial ecosystem.</title>
        <authorList>
            <person name="Podell S."/>
            <person name="Ugalde J.A."/>
            <person name="Narasingarao P."/>
            <person name="Banfield J.F."/>
            <person name="Heidelberg K.B."/>
            <person name="Allen E.E."/>
        </authorList>
    </citation>
    <scope>NUCLEOTIDE SEQUENCE [LARGE SCALE GENOMIC DNA]</scope>
    <source>
        <strain evidence="2">J07HQW2</strain>
    </source>
</reference>
<dbReference type="EMBL" id="KE356561">
    <property type="protein sequence ID" value="ERG94368.1"/>
    <property type="molecule type" value="Genomic_DNA"/>
</dbReference>
<dbReference type="HOGENOM" id="CLU_3194454_0_0_2"/>
<dbReference type="Proteomes" id="UP000030710">
    <property type="component" value="Unassembled WGS sequence"/>
</dbReference>